<protein>
    <submittedName>
        <fullName evidence="1">Uncharacterized protein</fullName>
    </submittedName>
</protein>
<dbReference type="AlphaFoldDB" id="A0A815WQM2"/>
<reference evidence="1" key="1">
    <citation type="submission" date="2021-02" db="EMBL/GenBank/DDBJ databases">
        <authorList>
            <person name="Nowell W R."/>
        </authorList>
    </citation>
    <scope>NUCLEOTIDE SEQUENCE</scope>
</reference>
<keyword evidence="3" id="KW-1185">Reference proteome</keyword>
<accession>A0A815WQM2</accession>
<name>A0A815WQM2_9BILA</name>
<gene>
    <name evidence="1" type="ORF">GPM918_LOCUS39195</name>
    <name evidence="2" type="ORF">SRO942_LOCUS40052</name>
</gene>
<evidence type="ECO:0000313" key="3">
    <source>
        <dbReference type="Proteomes" id="UP000663829"/>
    </source>
</evidence>
<evidence type="ECO:0000313" key="2">
    <source>
        <dbReference type="EMBL" id="CAF4411815.1"/>
    </source>
</evidence>
<dbReference type="EMBL" id="CAJOBC010092766">
    <property type="protein sequence ID" value="CAF4411815.1"/>
    <property type="molecule type" value="Genomic_DNA"/>
</dbReference>
<dbReference type="Proteomes" id="UP000663829">
    <property type="component" value="Unassembled WGS sequence"/>
</dbReference>
<evidence type="ECO:0000313" key="1">
    <source>
        <dbReference type="EMBL" id="CAF1550805.1"/>
    </source>
</evidence>
<comment type="caution">
    <text evidence="1">The sequence shown here is derived from an EMBL/GenBank/DDBJ whole genome shotgun (WGS) entry which is preliminary data.</text>
</comment>
<organism evidence="1 3">
    <name type="scientific">Didymodactylos carnosus</name>
    <dbReference type="NCBI Taxonomy" id="1234261"/>
    <lineage>
        <taxon>Eukaryota</taxon>
        <taxon>Metazoa</taxon>
        <taxon>Spiralia</taxon>
        <taxon>Gnathifera</taxon>
        <taxon>Rotifera</taxon>
        <taxon>Eurotatoria</taxon>
        <taxon>Bdelloidea</taxon>
        <taxon>Philodinida</taxon>
        <taxon>Philodinidae</taxon>
        <taxon>Didymodactylos</taxon>
    </lineage>
</organism>
<dbReference type="Proteomes" id="UP000681722">
    <property type="component" value="Unassembled WGS sequence"/>
</dbReference>
<dbReference type="EMBL" id="CAJNOQ010027087">
    <property type="protein sequence ID" value="CAF1550805.1"/>
    <property type="molecule type" value="Genomic_DNA"/>
</dbReference>
<proteinExistence type="predicted"/>
<sequence>MSVLETALYIAETVLKKHDLPKSRKAEKLTFRTSVNSALLGNKHIVAMWGVFQVTQESNEIIRSVIPTELREQIRQLKFVRYKGKDIPITKPFGADMMNIVHVMGLEGFSSHHPCV</sequence>